<dbReference type="Pfam" id="PF00400">
    <property type="entry name" value="WD40"/>
    <property type="match status" value="1"/>
</dbReference>
<dbReference type="RefSeq" id="XP_015661376.1">
    <property type="nucleotide sequence ID" value="XM_015799774.1"/>
</dbReference>
<dbReference type="Proteomes" id="UP000037923">
    <property type="component" value="Unassembled WGS sequence"/>
</dbReference>
<evidence type="ECO:0000256" key="1">
    <source>
        <dbReference type="ARBA" id="ARBA00022574"/>
    </source>
</evidence>
<dbReference type="PANTHER" id="PTHR10971">
    <property type="entry name" value="MRNA EXPORT FACTOR AND BUB3"/>
    <property type="match status" value="1"/>
</dbReference>
<dbReference type="InterPro" id="IPR024977">
    <property type="entry name" value="Apc4-like_WD40_dom"/>
</dbReference>
<evidence type="ECO:0000256" key="3">
    <source>
        <dbReference type="ARBA" id="ARBA00022980"/>
    </source>
</evidence>
<dbReference type="EMBL" id="LGTL01000004">
    <property type="protein sequence ID" value="KPA82937.1"/>
    <property type="molecule type" value="Genomic_DNA"/>
</dbReference>
<dbReference type="Gene3D" id="2.130.10.10">
    <property type="entry name" value="YVTN repeat-like/Quinoprotein amine dehydrogenase"/>
    <property type="match status" value="1"/>
</dbReference>
<organism evidence="6 7">
    <name type="scientific">Leptomonas pyrrhocoris</name>
    <name type="common">Firebug parasite</name>
    <dbReference type="NCBI Taxonomy" id="157538"/>
    <lineage>
        <taxon>Eukaryota</taxon>
        <taxon>Discoba</taxon>
        <taxon>Euglenozoa</taxon>
        <taxon>Kinetoplastea</taxon>
        <taxon>Metakinetoplastina</taxon>
        <taxon>Trypanosomatida</taxon>
        <taxon>Trypanosomatidae</taxon>
        <taxon>Leishmaniinae</taxon>
        <taxon>Leptomonas</taxon>
    </lineage>
</organism>
<dbReference type="VEuPathDB" id="TriTrypDB:LpyrH10_04_2350"/>
<dbReference type="RefSeq" id="XP_015661375.1">
    <property type="nucleotide sequence ID" value="XM_015799773.1"/>
</dbReference>
<dbReference type="OMA" id="CLWKYNY"/>
<proteinExistence type="predicted"/>
<name>A0A0M9G5U1_LEPPY</name>
<evidence type="ECO:0000259" key="5">
    <source>
        <dbReference type="Pfam" id="PF12894"/>
    </source>
</evidence>
<dbReference type="OrthoDB" id="10248252at2759"/>
<keyword evidence="3" id="KW-0689">Ribosomal protein</keyword>
<dbReference type="EMBL" id="LGTL01000004">
    <property type="protein sequence ID" value="KPA82936.1"/>
    <property type="molecule type" value="Genomic_DNA"/>
</dbReference>
<dbReference type="GeneID" id="26902976"/>
<dbReference type="GO" id="GO:0005840">
    <property type="term" value="C:ribosome"/>
    <property type="evidence" value="ECO:0007669"/>
    <property type="project" value="UniProtKB-KW"/>
</dbReference>
<sequence>MSTSSTNSGAEGGAKRFSRQQIIQHVKKSLLYTAFDVKWVPQSASFTVVGQYPNNHGALSIYRLDHGELQTTAELRLPHPLKCCTFGQNAGLGSSSTNTAAAGSAPQVATGDFAGSLRVFDVTRLAAVDTPVKHALSDVEAASLFHIPHAHESIINAIDGAHYAGPPELVTGSRDGAVKVWDTRQSTKPVVALNPADPARARDCWTVRFGNSFDPDERVVAAGYDNGDVKIFDLRTQKMLHEMQVSNGVCDLEFDRPDIAMNKLIVSSLEGRVRCYDLRTLNPKLGYAYVEERVSDGTVWCSRALPQNREIFMSGGGGELTLCLYKYPPERTLKDGDGQERGVAGAVQELNKAKVGDQPINALDWNRSKEGLAVCSSFDQSIRVMLVTKLGLLS</sequence>
<keyword evidence="2" id="KW-0677">Repeat</keyword>
<evidence type="ECO:0000256" key="4">
    <source>
        <dbReference type="PROSITE-ProRule" id="PRU00221"/>
    </source>
</evidence>
<dbReference type="PROSITE" id="PS00678">
    <property type="entry name" value="WD_REPEATS_1"/>
    <property type="match status" value="1"/>
</dbReference>
<dbReference type="InterPro" id="IPR036322">
    <property type="entry name" value="WD40_repeat_dom_sf"/>
</dbReference>
<evidence type="ECO:0000313" key="6">
    <source>
        <dbReference type="EMBL" id="KPA82937.1"/>
    </source>
</evidence>
<comment type="caution">
    <text evidence="6">The sequence shown here is derived from an EMBL/GenBank/DDBJ whole genome shotgun (WGS) entry which is preliminary data.</text>
</comment>
<accession>A0A0M9G5U1</accession>
<evidence type="ECO:0000256" key="2">
    <source>
        <dbReference type="ARBA" id="ARBA00022737"/>
    </source>
</evidence>
<feature type="repeat" description="WD" evidence="4">
    <location>
        <begin position="169"/>
        <end position="191"/>
    </location>
</feature>
<dbReference type="InterPro" id="IPR001680">
    <property type="entry name" value="WD40_rpt"/>
</dbReference>
<dbReference type="InterPro" id="IPR015943">
    <property type="entry name" value="WD40/YVTN_repeat-like_dom_sf"/>
</dbReference>
<dbReference type="AlphaFoldDB" id="A0A0M9G5U1"/>
<keyword evidence="3" id="KW-0687">Ribonucleoprotein</keyword>
<dbReference type="Pfam" id="PF12894">
    <property type="entry name" value="ANAPC4_WD40"/>
    <property type="match status" value="1"/>
</dbReference>
<feature type="domain" description="Anaphase-promoting complex subunit 4-like WD40" evidence="5">
    <location>
        <begin position="212"/>
        <end position="254"/>
    </location>
</feature>
<keyword evidence="1 4" id="KW-0853">WD repeat</keyword>
<gene>
    <name evidence="6" type="ORF">ABB37_02685</name>
</gene>
<protein>
    <recommendedName>
        <fullName evidence="5">Anaphase-promoting complex subunit 4-like WD40 domain-containing protein</fullName>
    </recommendedName>
</protein>
<dbReference type="InterPro" id="IPR019775">
    <property type="entry name" value="WD40_repeat_CS"/>
</dbReference>
<evidence type="ECO:0000313" key="7">
    <source>
        <dbReference type="Proteomes" id="UP000037923"/>
    </source>
</evidence>
<dbReference type="PROSITE" id="PS50082">
    <property type="entry name" value="WD_REPEATS_2"/>
    <property type="match status" value="1"/>
</dbReference>
<dbReference type="SUPFAM" id="SSF50978">
    <property type="entry name" value="WD40 repeat-like"/>
    <property type="match status" value="1"/>
</dbReference>
<dbReference type="SMART" id="SM00320">
    <property type="entry name" value="WD40"/>
    <property type="match status" value="5"/>
</dbReference>
<keyword evidence="7" id="KW-1185">Reference proteome</keyword>
<reference evidence="6 7" key="1">
    <citation type="submission" date="2015-07" db="EMBL/GenBank/DDBJ databases">
        <title>High-quality genome of monoxenous trypanosomatid Leptomonas pyrrhocoris.</title>
        <authorList>
            <person name="Flegontov P."/>
            <person name="Butenko A."/>
            <person name="Firsov S."/>
            <person name="Vlcek C."/>
            <person name="Logacheva M.D."/>
            <person name="Field M."/>
            <person name="Filatov D."/>
            <person name="Flegontova O."/>
            <person name="Gerasimov E."/>
            <person name="Jackson A.P."/>
            <person name="Kelly S."/>
            <person name="Opperdoes F."/>
            <person name="O'Reilly A."/>
            <person name="Votypka J."/>
            <person name="Yurchenko V."/>
            <person name="Lukes J."/>
        </authorList>
    </citation>
    <scope>NUCLEOTIDE SEQUENCE [LARGE SCALE GENOMIC DNA]</scope>
    <source>
        <strain evidence="6">H10</strain>
    </source>
</reference>